<dbReference type="GO" id="GO:0005634">
    <property type="term" value="C:nucleus"/>
    <property type="evidence" value="ECO:0007669"/>
    <property type="project" value="TreeGrafter"/>
</dbReference>
<reference evidence="1" key="1">
    <citation type="submission" date="2022-03" db="EMBL/GenBank/DDBJ databases">
        <authorList>
            <person name="Sayadi A."/>
        </authorList>
    </citation>
    <scope>NUCLEOTIDE SEQUENCE</scope>
</reference>
<organism evidence="1 2">
    <name type="scientific">Acanthoscelides obtectus</name>
    <name type="common">Bean weevil</name>
    <name type="synonym">Bruchus obtectus</name>
    <dbReference type="NCBI Taxonomy" id="200917"/>
    <lineage>
        <taxon>Eukaryota</taxon>
        <taxon>Metazoa</taxon>
        <taxon>Ecdysozoa</taxon>
        <taxon>Arthropoda</taxon>
        <taxon>Hexapoda</taxon>
        <taxon>Insecta</taxon>
        <taxon>Pterygota</taxon>
        <taxon>Neoptera</taxon>
        <taxon>Endopterygota</taxon>
        <taxon>Coleoptera</taxon>
        <taxon>Polyphaga</taxon>
        <taxon>Cucujiformia</taxon>
        <taxon>Chrysomeloidea</taxon>
        <taxon>Chrysomelidae</taxon>
        <taxon>Bruchinae</taxon>
        <taxon>Bruchini</taxon>
        <taxon>Acanthoscelides</taxon>
    </lineage>
</organism>
<sequence>MPFNYRKKQTTRKRSNLDLSVIKNALGDIDQGKSIRGVALEYGIDRNTLRNYLRDRSKLTKISEQGSQFKTSMIFTIEEEKALVEYLIACSKMNYGLTRQATMQLAYEYAKMNSKKVPDCWTSNNCAGKDWFRGFMTRNPELSLRTPEATSLSRSTSFNRKNVTDFFENLKEVREKYQFEAHNIYNCDETGCTTVQECPKVIASKHMRQVGQVTSAEPFASL</sequence>
<evidence type="ECO:0008006" key="3">
    <source>
        <dbReference type="Google" id="ProtNLM"/>
    </source>
</evidence>
<dbReference type="InterPro" id="IPR050863">
    <property type="entry name" value="CenT-Element_Derived"/>
</dbReference>
<accession>A0A9P0Q327</accession>
<dbReference type="OrthoDB" id="6764886at2759"/>
<dbReference type="AlphaFoldDB" id="A0A9P0Q327"/>
<dbReference type="PANTHER" id="PTHR19303">
    <property type="entry name" value="TRANSPOSON"/>
    <property type="match status" value="1"/>
</dbReference>
<dbReference type="GO" id="GO:0003677">
    <property type="term" value="F:DNA binding"/>
    <property type="evidence" value="ECO:0007669"/>
    <property type="project" value="TreeGrafter"/>
</dbReference>
<dbReference type="Proteomes" id="UP001152888">
    <property type="component" value="Unassembled WGS sequence"/>
</dbReference>
<comment type="caution">
    <text evidence="1">The sequence shown here is derived from an EMBL/GenBank/DDBJ whole genome shotgun (WGS) entry which is preliminary data.</text>
</comment>
<evidence type="ECO:0000313" key="1">
    <source>
        <dbReference type="EMBL" id="CAH2008957.1"/>
    </source>
</evidence>
<keyword evidence="2" id="KW-1185">Reference proteome</keyword>
<evidence type="ECO:0000313" key="2">
    <source>
        <dbReference type="Proteomes" id="UP001152888"/>
    </source>
</evidence>
<name>A0A9P0Q327_ACAOB</name>
<gene>
    <name evidence="1" type="ORF">ACAOBT_LOCUS30529</name>
</gene>
<protein>
    <recommendedName>
        <fullName evidence="3">HTH CENPB-type domain-containing protein</fullName>
    </recommendedName>
</protein>
<dbReference type="EMBL" id="CAKOFQ010007842">
    <property type="protein sequence ID" value="CAH2008957.1"/>
    <property type="molecule type" value="Genomic_DNA"/>
</dbReference>
<proteinExistence type="predicted"/>
<dbReference type="PANTHER" id="PTHR19303:SF74">
    <property type="entry name" value="POGO TRANSPOSABLE ELEMENT WITH KRAB DOMAIN"/>
    <property type="match status" value="1"/>
</dbReference>